<name>A0A224Y577_9ACAR</name>
<reference evidence="1" key="1">
    <citation type="journal article" date="2017" name="Parasit. Vectors">
        <title>Sialotranscriptomics of Rhipicephalus zambeziensis reveals intricate expression profiles of secretory proteins and suggests tight temporal transcriptional regulation during blood-feeding.</title>
        <authorList>
            <person name="de Castro M.H."/>
            <person name="de Klerk D."/>
            <person name="Pienaar R."/>
            <person name="Rees D.J.G."/>
            <person name="Mans B.J."/>
        </authorList>
    </citation>
    <scope>NUCLEOTIDE SEQUENCE</scope>
    <source>
        <tissue evidence="1">Salivary glands</tissue>
    </source>
</reference>
<dbReference type="EMBL" id="GFPF01001541">
    <property type="protein sequence ID" value="MAA12687.1"/>
    <property type="molecule type" value="Transcribed_RNA"/>
</dbReference>
<proteinExistence type="predicted"/>
<organism evidence="1">
    <name type="scientific">Rhipicephalus zambeziensis</name>
    <dbReference type="NCBI Taxonomy" id="60191"/>
    <lineage>
        <taxon>Eukaryota</taxon>
        <taxon>Metazoa</taxon>
        <taxon>Ecdysozoa</taxon>
        <taxon>Arthropoda</taxon>
        <taxon>Chelicerata</taxon>
        <taxon>Arachnida</taxon>
        <taxon>Acari</taxon>
        <taxon>Parasitiformes</taxon>
        <taxon>Ixodida</taxon>
        <taxon>Ixodoidea</taxon>
        <taxon>Ixodidae</taxon>
        <taxon>Rhipicephalinae</taxon>
        <taxon>Rhipicephalus</taxon>
        <taxon>Rhipicephalus</taxon>
    </lineage>
</organism>
<evidence type="ECO:0000313" key="1">
    <source>
        <dbReference type="EMBL" id="MAA12687.1"/>
    </source>
</evidence>
<sequence length="107" mass="12286">MQSVFSLPYSLHINSIRSMAATLHDDYPAPLEADKITVDVFVWYVMCCKLSYAEKVLQHWPHLDFSSMRDFTAARQCKEPMLSDILNAGLRKACFALVVHFVYSPTR</sequence>
<protein>
    <submittedName>
        <fullName evidence="1">Uncharacterized protein</fullName>
    </submittedName>
</protein>
<accession>A0A224Y577</accession>
<dbReference type="AlphaFoldDB" id="A0A224Y577"/>